<dbReference type="InterPro" id="IPR013320">
    <property type="entry name" value="ConA-like_dom_sf"/>
</dbReference>
<keyword evidence="8" id="KW-1185">Reference proteome</keyword>
<sequence length="316" mass="36595">MKSINTLFLVAIGILFFSCSASQDTTSQSGTNENQDLVIKFNNGVIAKSIAKNYPELNQTWQIEAVFSDEFNYEGKNSEFEKNWNDTYFNGWRGPGLTEWTSNNSDVKNGNLIISASRKPNTNRVYCGVITSKKEVKYPIYTEVRAKIANQVLSSNFWFLSKDDKRELDIIECYGGDRDSEKWFAANAASNTHVFLRNDSDNSIIKDINKSVKHKTEDGSPWRNDFHTYGAYWKDAFTIDIYYDGKLVNKIRKESINDPENVGLNRKMFLIIDLEDHDWRSRKNPPITPTDEELKDESKNKYFIDYVRTFRPINKN</sequence>
<comment type="similarity">
    <text evidence="1">Belongs to the glycosyl hydrolase 16 family.</text>
</comment>
<evidence type="ECO:0000313" key="7">
    <source>
        <dbReference type="EMBL" id="GAA4934414.1"/>
    </source>
</evidence>
<dbReference type="Proteomes" id="UP001501302">
    <property type="component" value="Unassembled WGS sequence"/>
</dbReference>
<keyword evidence="4" id="KW-0326">Glycosidase</keyword>
<feature type="domain" description="GH16" evidence="6">
    <location>
        <begin position="49"/>
        <end position="315"/>
    </location>
</feature>
<dbReference type="PROSITE" id="PS51257">
    <property type="entry name" value="PROKAR_LIPOPROTEIN"/>
    <property type="match status" value="1"/>
</dbReference>
<protein>
    <submittedName>
        <fullName evidence="7">Family 16 glycosylhydrolase</fullName>
    </submittedName>
</protein>
<keyword evidence="3" id="KW-0378">Hydrolase</keyword>
<dbReference type="Gene3D" id="2.60.120.200">
    <property type="match status" value="1"/>
</dbReference>
<proteinExistence type="inferred from homology"/>
<dbReference type="InterPro" id="IPR000757">
    <property type="entry name" value="Beta-glucanase-like"/>
</dbReference>
<evidence type="ECO:0000313" key="8">
    <source>
        <dbReference type="Proteomes" id="UP001501302"/>
    </source>
</evidence>
<evidence type="ECO:0000256" key="3">
    <source>
        <dbReference type="ARBA" id="ARBA00022801"/>
    </source>
</evidence>
<dbReference type="InterPro" id="IPR050546">
    <property type="entry name" value="Glycosyl_Hydrlase_16"/>
</dbReference>
<comment type="caution">
    <text evidence="7">The sequence shown here is derived from an EMBL/GenBank/DDBJ whole genome shotgun (WGS) entry which is preliminary data.</text>
</comment>
<dbReference type="RefSeq" id="WP_345189818.1">
    <property type="nucleotide sequence ID" value="NZ_BAABJJ010000004.1"/>
</dbReference>
<dbReference type="InterPro" id="IPR016287">
    <property type="entry name" value="Beta_agarase"/>
</dbReference>
<feature type="signal peptide" evidence="5">
    <location>
        <begin position="1"/>
        <end position="23"/>
    </location>
</feature>
<keyword evidence="2 5" id="KW-0732">Signal</keyword>
<dbReference type="SUPFAM" id="SSF49899">
    <property type="entry name" value="Concanavalin A-like lectins/glucanases"/>
    <property type="match status" value="1"/>
</dbReference>
<dbReference type="CDD" id="cd02178">
    <property type="entry name" value="GH16_beta_agarase"/>
    <property type="match status" value="1"/>
</dbReference>
<dbReference type="EMBL" id="BAABJJ010000004">
    <property type="protein sequence ID" value="GAA4934414.1"/>
    <property type="molecule type" value="Genomic_DNA"/>
</dbReference>
<evidence type="ECO:0000259" key="6">
    <source>
        <dbReference type="PROSITE" id="PS51762"/>
    </source>
</evidence>
<dbReference type="PANTHER" id="PTHR10963:SF55">
    <property type="entry name" value="GLYCOSIDE HYDROLASE FAMILY 16 PROTEIN"/>
    <property type="match status" value="1"/>
</dbReference>
<reference evidence="8" key="1">
    <citation type="journal article" date="2019" name="Int. J. Syst. Evol. Microbiol.">
        <title>The Global Catalogue of Microorganisms (GCM) 10K type strain sequencing project: providing services to taxonomists for standard genome sequencing and annotation.</title>
        <authorList>
            <consortium name="The Broad Institute Genomics Platform"/>
            <consortium name="The Broad Institute Genome Sequencing Center for Infectious Disease"/>
            <person name="Wu L."/>
            <person name="Ma J."/>
        </authorList>
    </citation>
    <scope>NUCLEOTIDE SEQUENCE [LARGE SCALE GENOMIC DNA]</scope>
    <source>
        <strain evidence="8">JCM 18285</strain>
    </source>
</reference>
<dbReference type="PANTHER" id="PTHR10963">
    <property type="entry name" value="GLYCOSYL HYDROLASE-RELATED"/>
    <property type="match status" value="1"/>
</dbReference>
<gene>
    <name evidence="7" type="ORF">GCM10023314_03560</name>
</gene>
<feature type="chain" id="PRO_5047009034" evidence="5">
    <location>
        <begin position="24"/>
        <end position="316"/>
    </location>
</feature>
<evidence type="ECO:0000256" key="5">
    <source>
        <dbReference type="SAM" id="SignalP"/>
    </source>
</evidence>
<accession>A0ABP9GA93</accession>
<evidence type="ECO:0000256" key="1">
    <source>
        <dbReference type="ARBA" id="ARBA00006865"/>
    </source>
</evidence>
<organism evidence="7 8">
    <name type="scientific">Algibacter agarivorans</name>
    <dbReference type="NCBI Taxonomy" id="1109741"/>
    <lineage>
        <taxon>Bacteria</taxon>
        <taxon>Pseudomonadati</taxon>
        <taxon>Bacteroidota</taxon>
        <taxon>Flavobacteriia</taxon>
        <taxon>Flavobacteriales</taxon>
        <taxon>Flavobacteriaceae</taxon>
        <taxon>Algibacter</taxon>
    </lineage>
</organism>
<dbReference type="PROSITE" id="PS51762">
    <property type="entry name" value="GH16_2"/>
    <property type="match status" value="1"/>
</dbReference>
<dbReference type="PIRSF" id="PIRSF001097">
    <property type="entry name" value="Agarase"/>
    <property type="match status" value="1"/>
</dbReference>
<evidence type="ECO:0000256" key="2">
    <source>
        <dbReference type="ARBA" id="ARBA00022729"/>
    </source>
</evidence>
<name>A0ABP9GA93_9FLAO</name>
<evidence type="ECO:0000256" key="4">
    <source>
        <dbReference type="ARBA" id="ARBA00023295"/>
    </source>
</evidence>